<accession>A0ABD0M6W0</accession>
<proteinExistence type="predicted"/>
<organism evidence="1 2">
    <name type="scientific">Batillaria attramentaria</name>
    <dbReference type="NCBI Taxonomy" id="370345"/>
    <lineage>
        <taxon>Eukaryota</taxon>
        <taxon>Metazoa</taxon>
        <taxon>Spiralia</taxon>
        <taxon>Lophotrochozoa</taxon>
        <taxon>Mollusca</taxon>
        <taxon>Gastropoda</taxon>
        <taxon>Caenogastropoda</taxon>
        <taxon>Sorbeoconcha</taxon>
        <taxon>Cerithioidea</taxon>
        <taxon>Batillariidae</taxon>
        <taxon>Batillaria</taxon>
    </lineage>
</organism>
<dbReference type="AlphaFoldDB" id="A0ABD0M6W0"/>
<evidence type="ECO:0000313" key="1">
    <source>
        <dbReference type="EMBL" id="KAK7506913.1"/>
    </source>
</evidence>
<evidence type="ECO:0000313" key="2">
    <source>
        <dbReference type="Proteomes" id="UP001519460"/>
    </source>
</evidence>
<dbReference type="Proteomes" id="UP001519460">
    <property type="component" value="Unassembled WGS sequence"/>
</dbReference>
<comment type="caution">
    <text evidence="1">The sequence shown here is derived from an EMBL/GenBank/DDBJ whole genome shotgun (WGS) entry which is preliminary data.</text>
</comment>
<protein>
    <submittedName>
        <fullName evidence="1">Uncharacterized protein</fullName>
    </submittedName>
</protein>
<name>A0ABD0M6W0_9CAEN</name>
<keyword evidence="2" id="KW-1185">Reference proteome</keyword>
<dbReference type="EMBL" id="JACVVK020000005">
    <property type="protein sequence ID" value="KAK7506913.1"/>
    <property type="molecule type" value="Genomic_DNA"/>
</dbReference>
<sequence>MFVFQLPVKLVSVPAVKERDGLSSRPAAPTAVIEGSAAAAAQFRSVGHQSGSLNSIVNEASVEVKNPVWFGSGPERLSTHHACPN</sequence>
<gene>
    <name evidence="1" type="ORF">BaRGS_00001764</name>
</gene>
<reference evidence="1 2" key="1">
    <citation type="journal article" date="2023" name="Sci. Data">
        <title>Genome assembly of the Korean intertidal mud-creeper Batillaria attramentaria.</title>
        <authorList>
            <person name="Patra A.K."/>
            <person name="Ho P.T."/>
            <person name="Jun S."/>
            <person name="Lee S.J."/>
            <person name="Kim Y."/>
            <person name="Won Y.J."/>
        </authorList>
    </citation>
    <scope>NUCLEOTIDE SEQUENCE [LARGE SCALE GENOMIC DNA]</scope>
    <source>
        <strain evidence="1">Wonlab-2016</strain>
    </source>
</reference>